<evidence type="ECO:0000313" key="1">
    <source>
        <dbReference type="EMBL" id="PNX67757.1"/>
    </source>
</evidence>
<reference evidence="1 2" key="2">
    <citation type="journal article" date="2017" name="Front. Plant Sci.">
        <title>Gene Classification and Mining of Molecular Markers Useful in Red Clover (Trifolium pratense) Breeding.</title>
        <authorList>
            <person name="Istvanek J."/>
            <person name="Dluhosova J."/>
            <person name="Dluhos P."/>
            <person name="Patkova L."/>
            <person name="Nedelnik J."/>
            <person name="Repkova J."/>
        </authorList>
    </citation>
    <scope>NUCLEOTIDE SEQUENCE [LARGE SCALE GENOMIC DNA]</scope>
    <source>
        <strain evidence="2">cv. Tatra</strain>
        <tissue evidence="1">Young leaves</tissue>
    </source>
</reference>
<comment type="caution">
    <text evidence="1">The sequence shown here is derived from an EMBL/GenBank/DDBJ whole genome shotgun (WGS) entry which is preliminary data.</text>
</comment>
<gene>
    <name evidence="1" type="ORF">L195_g063668</name>
</gene>
<organism evidence="1 2">
    <name type="scientific">Trifolium pratense</name>
    <name type="common">Red clover</name>
    <dbReference type="NCBI Taxonomy" id="57577"/>
    <lineage>
        <taxon>Eukaryota</taxon>
        <taxon>Viridiplantae</taxon>
        <taxon>Streptophyta</taxon>
        <taxon>Embryophyta</taxon>
        <taxon>Tracheophyta</taxon>
        <taxon>Spermatophyta</taxon>
        <taxon>Magnoliopsida</taxon>
        <taxon>eudicotyledons</taxon>
        <taxon>Gunneridae</taxon>
        <taxon>Pentapetalae</taxon>
        <taxon>rosids</taxon>
        <taxon>fabids</taxon>
        <taxon>Fabales</taxon>
        <taxon>Fabaceae</taxon>
        <taxon>Papilionoideae</taxon>
        <taxon>50 kb inversion clade</taxon>
        <taxon>NPAAA clade</taxon>
        <taxon>Hologalegina</taxon>
        <taxon>IRL clade</taxon>
        <taxon>Trifolieae</taxon>
        <taxon>Trifolium</taxon>
    </lineage>
</organism>
<evidence type="ECO:0008006" key="3">
    <source>
        <dbReference type="Google" id="ProtNLM"/>
    </source>
</evidence>
<dbReference type="AlphaFoldDB" id="A0A2K3KN79"/>
<name>A0A2K3KN79_TRIPR</name>
<protein>
    <recommendedName>
        <fullName evidence="3">Envelope-like protein</fullName>
    </recommendedName>
</protein>
<sequence>KLVMEFVVNIPVGCDNPLSREFQKVYVRGKCVEFSPRIVNKVLENPDVPHLDIEISDNVVCKTITANPVKV</sequence>
<reference evidence="1 2" key="1">
    <citation type="journal article" date="2014" name="Am. J. Bot.">
        <title>Genome assembly and annotation for red clover (Trifolium pratense; Fabaceae).</title>
        <authorList>
            <person name="Istvanek J."/>
            <person name="Jaros M."/>
            <person name="Krenek A."/>
            <person name="Repkova J."/>
        </authorList>
    </citation>
    <scope>NUCLEOTIDE SEQUENCE [LARGE SCALE GENOMIC DNA]</scope>
    <source>
        <strain evidence="2">cv. Tatra</strain>
        <tissue evidence="1">Young leaves</tissue>
    </source>
</reference>
<dbReference type="Proteomes" id="UP000236291">
    <property type="component" value="Unassembled WGS sequence"/>
</dbReference>
<proteinExistence type="predicted"/>
<feature type="non-terminal residue" evidence="1">
    <location>
        <position position="1"/>
    </location>
</feature>
<dbReference type="EMBL" id="ASHM01215726">
    <property type="protein sequence ID" value="PNX67757.1"/>
    <property type="molecule type" value="Genomic_DNA"/>
</dbReference>
<accession>A0A2K3KN79</accession>
<evidence type="ECO:0000313" key="2">
    <source>
        <dbReference type="Proteomes" id="UP000236291"/>
    </source>
</evidence>